<dbReference type="Pfam" id="PF04456">
    <property type="entry name" value="DUF503"/>
    <property type="match status" value="1"/>
</dbReference>
<dbReference type="RefSeq" id="WP_110940432.1">
    <property type="nucleotide sequence ID" value="NZ_FQZV01000013.1"/>
</dbReference>
<reference evidence="2" key="1">
    <citation type="submission" date="2016-11" db="EMBL/GenBank/DDBJ databases">
        <authorList>
            <person name="Varghese N."/>
            <person name="Submissions S."/>
        </authorList>
    </citation>
    <scope>NUCLEOTIDE SEQUENCE [LARGE SCALE GENOMIC DNA]</scope>
    <source>
        <strain evidence="2">DSM 17957</strain>
    </source>
</reference>
<protein>
    <recommendedName>
        <fullName evidence="3">YlxP-like protein</fullName>
    </recommendedName>
</protein>
<keyword evidence="2" id="KW-1185">Reference proteome</keyword>
<proteinExistence type="predicted"/>
<evidence type="ECO:0008006" key="3">
    <source>
        <dbReference type="Google" id="ProtNLM"/>
    </source>
</evidence>
<dbReference type="AlphaFoldDB" id="A0A1M6G6K5"/>
<dbReference type="STRING" id="1121919.SAMN02745975_01192"/>
<dbReference type="PANTHER" id="PTHR36441">
    <property type="entry name" value="HYPOTHETICAL CYTOSOLIC PROTEIN"/>
    <property type="match status" value="1"/>
</dbReference>
<dbReference type="InterPro" id="IPR007546">
    <property type="entry name" value="DUF503"/>
</dbReference>
<name>A0A1M6G6K5_9FIRM</name>
<dbReference type="PANTHER" id="PTHR36441:SF1">
    <property type="entry name" value="DUF503 DOMAIN-CONTAINING PROTEIN"/>
    <property type="match status" value="1"/>
</dbReference>
<evidence type="ECO:0000313" key="2">
    <source>
        <dbReference type="Proteomes" id="UP000184536"/>
    </source>
</evidence>
<dbReference type="Proteomes" id="UP000184536">
    <property type="component" value="Unassembled WGS sequence"/>
</dbReference>
<gene>
    <name evidence="1" type="ORF">SAMN02745975_01192</name>
</gene>
<sequence>MIIGTCTVELIMFEPNSLKEKRHIIKSLIGRLQSRFNASVAEVDLQEKWKGAVLGIACVTTTTKHANQMIDSIIRFIEGDNRVEIVQLNIEIL</sequence>
<accession>A0A1M6G6K5</accession>
<dbReference type="OrthoDB" id="9809023at2"/>
<dbReference type="Gene3D" id="3.30.70.1120">
    <property type="entry name" value="TT1725-like"/>
    <property type="match status" value="1"/>
</dbReference>
<dbReference type="InterPro" id="IPR036746">
    <property type="entry name" value="TT1725-like_sf"/>
</dbReference>
<dbReference type="EMBL" id="FQZV01000013">
    <property type="protein sequence ID" value="SHJ05549.1"/>
    <property type="molecule type" value="Genomic_DNA"/>
</dbReference>
<organism evidence="1 2">
    <name type="scientific">Geosporobacter subterraneus DSM 17957</name>
    <dbReference type="NCBI Taxonomy" id="1121919"/>
    <lineage>
        <taxon>Bacteria</taxon>
        <taxon>Bacillati</taxon>
        <taxon>Bacillota</taxon>
        <taxon>Clostridia</taxon>
        <taxon>Peptostreptococcales</taxon>
        <taxon>Thermotaleaceae</taxon>
        <taxon>Geosporobacter</taxon>
    </lineage>
</organism>
<dbReference type="SUPFAM" id="SSF103007">
    <property type="entry name" value="Hypothetical protein TT1725"/>
    <property type="match status" value="1"/>
</dbReference>
<evidence type="ECO:0000313" key="1">
    <source>
        <dbReference type="EMBL" id="SHJ05549.1"/>
    </source>
</evidence>